<dbReference type="AlphaFoldDB" id="A0A1H8SWA3"/>
<keyword evidence="3" id="KW-1185">Reference proteome</keyword>
<dbReference type="OrthoDB" id="428263at2"/>
<dbReference type="EMBL" id="FOEF01000002">
    <property type="protein sequence ID" value="SEO82952.1"/>
    <property type="molecule type" value="Genomic_DNA"/>
</dbReference>
<name>A0A1H8SWA3_9PSEU</name>
<dbReference type="RefSeq" id="WP_091613700.1">
    <property type="nucleotide sequence ID" value="NZ_FOEF01000002.1"/>
</dbReference>
<keyword evidence="1" id="KW-0472">Membrane</keyword>
<reference evidence="3" key="1">
    <citation type="submission" date="2016-10" db="EMBL/GenBank/DDBJ databases">
        <authorList>
            <person name="Varghese N."/>
            <person name="Submissions S."/>
        </authorList>
    </citation>
    <scope>NUCLEOTIDE SEQUENCE [LARGE SCALE GENOMIC DNA]</scope>
    <source>
        <strain evidence="3">DSM 44993</strain>
    </source>
</reference>
<organism evidence="2 3">
    <name type="scientific">Amycolatopsis saalfeldensis</name>
    <dbReference type="NCBI Taxonomy" id="394193"/>
    <lineage>
        <taxon>Bacteria</taxon>
        <taxon>Bacillati</taxon>
        <taxon>Actinomycetota</taxon>
        <taxon>Actinomycetes</taxon>
        <taxon>Pseudonocardiales</taxon>
        <taxon>Pseudonocardiaceae</taxon>
        <taxon>Amycolatopsis</taxon>
    </lineage>
</organism>
<protein>
    <submittedName>
        <fullName evidence="2">Uncharacterized membrane protein</fullName>
    </submittedName>
</protein>
<gene>
    <name evidence="2" type="ORF">SAMN04489732_102313</name>
</gene>
<sequence length="159" mass="16693">MSSVSGVVLVAAIVAAGLIAGLFYAYAVSVMPGLARADDHTFVTAMRQINIAIVNGWFLLTFLGAPLLAAAAAVLHLPADGRRALPWLVAGFALLLVTIVITAAVNIPMNNALERGTAPLSELRARFETAWVRWNLVRALTATAGFGCLLGGWLARGHC</sequence>
<dbReference type="Proteomes" id="UP000198582">
    <property type="component" value="Unassembled WGS sequence"/>
</dbReference>
<keyword evidence="1" id="KW-1133">Transmembrane helix</keyword>
<feature type="transmembrane region" description="Helical" evidence="1">
    <location>
        <begin position="87"/>
        <end position="107"/>
    </location>
</feature>
<feature type="transmembrane region" description="Helical" evidence="1">
    <location>
        <begin position="53"/>
        <end position="75"/>
    </location>
</feature>
<evidence type="ECO:0000313" key="3">
    <source>
        <dbReference type="Proteomes" id="UP000198582"/>
    </source>
</evidence>
<proteinExistence type="predicted"/>
<evidence type="ECO:0000313" key="2">
    <source>
        <dbReference type="EMBL" id="SEO82952.1"/>
    </source>
</evidence>
<keyword evidence="1" id="KW-0812">Transmembrane</keyword>
<dbReference type="Pfam" id="PF08592">
    <property type="entry name" value="Anthrone_oxy"/>
    <property type="match status" value="1"/>
</dbReference>
<accession>A0A1H8SWA3</accession>
<dbReference type="InterPro" id="IPR013901">
    <property type="entry name" value="Anthrone_oxy"/>
</dbReference>
<dbReference type="STRING" id="394193.SAMN04489732_102313"/>
<evidence type="ECO:0000256" key="1">
    <source>
        <dbReference type="SAM" id="Phobius"/>
    </source>
</evidence>
<feature type="transmembrane region" description="Helical" evidence="1">
    <location>
        <begin position="136"/>
        <end position="155"/>
    </location>
</feature>